<feature type="compositionally biased region" description="Polar residues" evidence="3">
    <location>
        <begin position="1"/>
        <end position="18"/>
    </location>
</feature>
<feature type="transmembrane region" description="Helical" evidence="4">
    <location>
        <begin position="176"/>
        <end position="195"/>
    </location>
</feature>
<dbReference type="GO" id="GO:0022857">
    <property type="term" value="F:transmembrane transporter activity"/>
    <property type="evidence" value="ECO:0007669"/>
    <property type="project" value="InterPro"/>
</dbReference>
<dbReference type="AlphaFoldDB" id="A0A2C5XD25"/>
<feature type="transmembrane region" description="Helical" evidence="4">
    <location>
        <begin position="445"/>
        <end position="465"/>
    </location>
</feature>
<accession>A0A2C5XD25</accession>
<feature type="domain" description="Major facilitator superfamily (MFS) profile" evidence="5">
    <location>
        <begin position="284"/>
        <end position="475"/>
    </location>
</feature>
<evidence type="ECO:0000256" key="4">
    <source>
        <dbReference type="SAM" id="Phobius"/>
    </source>
</evidence>
<keyword evidence="4" id="KW-1133">Transmembrane helix</keyword>
<dbReference type="InterPro" id="IPR050327">
    <property type="entry name" value="Proton-linked_MCT"/>
</dbReference>
<sequence>MDSNTTEKGFSTNSSDNETLGRQKDDDSLFKQVAPDDSSKFDATSKAHIDADLERGPKREPEVPHPVGPDRDVVPDGGFEAWFQCFGSWVLMANTWGVINCYGVYQTFYARGTLFDRSPSDLSWIGSLQSALLLIVGSVVGPLYDAGHFRAMMLSGVFLILFGLFMVSLSTTYWQVMLSQGLCVGLGCGLAFLPSTAIMSQYFDKHLGLAIGISSTGSPVAGIILPIMFGQLEPKVGFARATRYIAALLTVLSVIPVVFMRTRVKPIKRKFGGSAITGIFKDIPFLLSALGLAFAFMTMYVPYFYIQTYAINKGITTKDFSPYLITIVSAGSIPGRVIPNYISDKAGPLNVMVFMVFMSFILAFCWMAINSLAGMIVFCAFYGMASGGVVSGTSSVVISLSPSKDVVGTRIGFLFTFAGLATLVGPPVAGALIGDNEARNWKAGISWAGGGLALGWTMLLLSRVLHRYKHKTRRI</sequence>
<comment type="caution">
    <text evidence="6">The sequence shown here is derived from an EMBL/GenBank/DDBJ whole genome shotgun (WGS) entry which is preliminary data.</text>
</comment>
<feature type="transmembrane region" description="Helical" evidence="4">
    <location>
        <begin position="124"/>
        <end position="144"/>
    </location>
</feature>
<dbReference type="Pfam" id="PF07690">
    <property type="entry name" value="MFS_1"/>
    <property type="match status" value="1"/>
</dbReference>
<feature type="transmembrane region" description="Helical" evidence="4">
    <location>
        <begin position="283"/>
        <end position="303"/>
    </location>
</feature>
<keyword evidence="4" id="KW-0472">Membrane</keyword>
<keyword evidence="7" id="KW-1185">Reference proteome</keyword>
<dbReference type="OrthoDB" id="6509908at2759"/>
<dbReference type="Proteomes" id="UP000222788">
    <property type="component" value="Unassembled WGS sequence"/>
</dbReference>
<feature type="transmembrane region" description="Helical" evidence="4">
    <location>
        <begin position="349"/>
        <end position="369"/>
    </location>
</feature>
<evidence type="ECO:0000256" key="2">
    <source>
        <dbReference type="ARBA" id="ARBA00006727"/>
    </source>
</evidence>
<feature type="compositionally biased region" description="Basic and acidic residues" evidence="3">
    <location>
        <begin position="19"/>
        <end position="29"/>
    </location>
</feature>
<feature type="transmembrane region" description="Helical" evidence="4">
    <location>
        <begin position="241"/>
        <end position="262"/>
    </location>
</feature>
<dbReference type="Gene3D" id="1.20.1250.20">
    <property type="entry name" value="MFS general substrate transporter like domains"/>
    <property type="match status" value="1"/>
</dbReference>
<organism evidence="6 7">
    <name type="scientific">Ceratocystis fimbriata CBS 114723</name>
    <dbReference type="NCBI Taxonomy" id="1035309"/>
    <lineage>
        <taxon>Eukaryota</taxon>
        <taxon>Fungi</taxon>
        <taxon>Dikarya</taxon>
        <taxon>Ascomycota</taxon>
        <taxon>Pezizomycotina</taxon>
        <taxon>Sordariomycetes</taxon>
        <taxon>Hypocreomycetidae</taxon>
        <taxon>Microascales</taxon>
        <taxon>Ceratocystidaceae</taxon>
        <taxon>Ceratocystis</taxon>
    </lineage>
</organism>
<dbReference type="EMBL" id="APWK03000021">
    <property type="protein sequence ID" value="PHH54700.1"/>
    <property type="molecule type" value="Genomic_DNA"/>
</dbReference>
<feature type="transmembrane region" description="Helical" evidence="4">
    <location>
        <begin position="375"/>
        <end position="400"/>
    </location>
</feature>
<gene>
    <name evidence="6" type="primary">apdF_0</name>
    <name evidence="6" type="ORF">CFIMG_003421RAa</name>
</gene>
<protein>
    <submittedName>
        <fullName evidence="6">Aspyridones efflux protein apdF</fullName>
    </submittedName>
</protein>
<dbReference type="InterPro" id="IPR011701">
    <property type="entry name" value="MFS"/>
</dbReference>
<feature type="transmembrane region" description="Helical" evidence="4">
    <location>
        <begin position="323"/>
        <end position="342"/>
    </location>
</feature>
<dbReference type="InterPro" id="IPR036259">
    <property type="entry name" value="MFS_trans_sf"/>
</dbReference>
<dbReference type="PANTHER" id="PTHR11360">
    <property type="entry name" value="MONOCARBOXYLATE TRANSPORTER"/>
    <property type="match status" value="1"/>
</dbReference>
<evidence type="ECO:0000256" key="3">
    <source>
        <dbReference type="SAM" id="MobiDB-lite"/>
    </source>
</evidence>
<reference evidence="6 7" key="1">
    <citation type="journal article" date="2013" name="Fungal Biol.">
        <title>Analysis of microsatellite markers in the genome of the plant pathogen Ceratocystis fimbriata.</title>
        <authorList>
            <person name="Simpson M.C."/>
            <person name="Wilken P.M."/>
            <person name="Coetzee M.P."/>
            <person name="Wingfield M.J."/>
            <person name="Wingfield B.D."/>
        </authorList>
    </citation>
    <scope>NUCLEOTIDE SEQUENCE [LARGE SCALE GENOMIC DNA]</scope>
    <source>
        <strain evidence="6 7">CBS 114723</strain>
    </source>
</reference>
<evidence type="ECO:0000313" key="6">
    <source>
        <dbReference type="EMBL" id="PHH54700.1"/>
    </source>
</evidence>
<name>A0A2C5XD25_9PEZI</name>
<feature type="transmembrane region" description="Helical" evidence="4">
    <location>
        <begin position="207"/>
        <end position="229"/>
    </location>
</feature>
<evidence type="ECO:0000259" key="5">
    <source>
        <dbReference type="PROSITE" id="PS50850"/>
    </source>
</evidence>
<feature type="compositionally biased region" description="Basic and acidic residues" evidence="3">
    <location>
        <begin position="37"/>
        <end position="68"/>
    </location>
</feature>
<dbReference type="CDD" id="cd17352">
    <property type="entry name" value="MFS_MCT_SLC16"/>
    <property type="match status" value="1"/>
</dbReference>
<comment type="subcellular location">
    <subcellularLocation>
        <location evidence="1">Membrane</location>
        <topology evidence="1">Multi-pass membrane protein</topology>
    </subcellularLocation>
</comment>
<dbReference type="InterPro" id="IPR020846">
    <property type="entry name" value="MFS_dom"/>
</dbReference>
<keyword evidence="4" id="KW-0812">Transmembrane</keyword>
<feature type="transmembrane region" description="Helical" evidence="4">
    <location>
        <begin position="151"/>
        <end position="170"/>
    </location>
</feature>
<comment type="similarity">
    <text evidence="2">Belongs to the major facilitator superfamily. Monocarboxylate porter (TC 2.A.1.13) family.</text>
</comment>
<dbReference type="PANTHER" id="PTHR11360:SF234">
    <property type="entry name" value="MFS-TYPE TRANSPORTER DBAD-RELATED"/>
    <property type="match status" value="1"/>
</dbReference>
<reference evidence="6 7" key="2">
    <citation type="journal article" date="2013" name="IMA Fungus">
        <title>IMA Genome-F 1: Ceratocystis fimbriata: Draft nuclear genome sequence for the plant pathogen, Ceratocystis fimbriata.</title>
        <authorList>
            <person name="Wilken P.M."/>
            <person name="Steenkamp E.T."/>
            <person name="Wingfield M.J."/>
            <person name="de Beer Z.W."/>
            <person name="Wingfield B.D."/>
        </authorList>
    </citation>
    <scope>NUCLEOTIDE SEQUENCE [LARGE SCALE GENOMIC DNA]</scope>
    <source>
        <strain evidence="6 7">CBS 114723</strain>
    </source>
</reference>
<evidence type="ECO:0000313" key="7">
    <source>
        <dbReference type="Proteomes" id="UP000222788"/>
    </source>
</evidence>
<dbReference type="SUPFAM" id="SSF103473">
    <property type="entry name" value="MFS general substrate transporter"/>
    <property type="match status" value="1"/>
</dbReference>
<dbReference type="GO" id="GO:0016020">
    <property type="term" value="C:membrane"/>
    <property type="evidence" value="ECO:0007669"/>
    <property type="project" value="UniProtKB-SubCell"/>
</dbReference>
<dbReference type="PROSITE" id="PS50850">
    <property type="entry name" value="MFS"/>
    <property type="match status" value="1"/>
</dbReference>
<feature type="region of interest" description="Disordered" evidence="3">
    <location>
        <begin position="1"/>
        <end position="68"/>
    </location>
</feature>
<evidence type="ECO:0000256" key="1">
    <source>
        <dbReference type="ARBA" id="ARBA00004141"/>
    </source>
</evidence>
<proteinExistence type="inferred from homology"/>
<feature type="transmembrane region" description="Helical" evidence="4">
    <location>
        <begin position="412"/>
        <end position="433"/>
    </location>
</feature>